<accession>A0A2W4SJZ6</accession>
<evidence type="ECO:0000313" key="2">
    <source>
        <dbReference type="Proteomes" id="UP000249396"/>
    </source>
</evidence>
<proteinExistence type="predicted"/>
<dbReference type="AlphaFoldDB" id="A0A2W4SJZ6"/>
<sequence length="145" mass="16492">MICNKEHPIQRPSWGLALLEGTPSPSLARIFAEELFVIFVDNSFRYWWIHYWKSPKGPLKGIPMSQETISPLEHDLTGGLAINETDRWATLPFSPANLIQEQIVDIRLAASKMSGPQRRDFMAEMSLKYCGGDPRLTEGVFGWSR</sequence>
<protein>
    <submittedName>
        <fullName evidence="1">Uncharacterized protein</fullName>
    </submittedName>
</protein>
<feature type="non-terminal residue" evidence="1">
    <location>
        <position position="145"/>
    </location>
</feature>
<evidence type="ECO:0000313" key="1">
    <source>
        <dbReference type="EMBL" id="PZN71917.1"/>
    </source>
</evidence>
<organism evidence="1 2">
    <name type="scientific">Candidatus Methylumidiphilus alinenensis</name>
    <dbReference type="NCBI Taxonomy" id="2202197"/>
    <lineage>
        <taxon>Bacteria</taxon>
        <taxon>Pseudomonadati</taxon>
        <taxon>Pseudomonadota</taxon>
        <taxon>Gammaproteobacteria</taxon>
        <taxon>Methylococcales</taxon>
        <taxon>Candidatus Methylumidiphilus</taxon>
    </lineage>
</organism>
<reference evidence="1 2" key="1">
    <citation type="journal article" date="2018" name="Aquat. Microb. Ecol.">
        <title>Gammaproteobacterial methanotrophs dominate.</title>
        <authorList>
            <person name="Rissanen A.J."/>
            <person name="Saarenheimo J."/>
            <person name="Tiirola M."/>
            <person name="Peura S."/>
            <person name="Aalto S.L."/>
            <person name="Karvinen A."/>
            <person name="Nykanen H."/>
        </authorList>
    </citation>
    <scope>NUCLEOTIDE SEQUENCE [LARGE SCALE GENOMIC DNA]</scope>
    <source>
        <strain evidence="1">AMbin10</strain>
    </source>
</reference>
<dbReference type="Proteomes" id="UP000249396">
    <property type="component" value="Unassembled WGS sequence"/>
</dbReference>
<name>A0A2W4SJZ6_9GAMM</name>
<gene>
    <name evidence="1" type="ORF">DM484_25310</name>
</gene>
<dbReference type="EMBL" id="QJPH01000505">
    <property type="protein sequence ID" value="PZN71917.1"/>
    <property type="molecule type" value="Genomic_DNA"/>
</dbReference>
<comment type="caution">
    <text evidence="1">The sequence shown here is derived from an EMBL/GenBank/DDBJ whole genome shotgun (WGS) entry which is preliminary data.</text>
</comment>